<keyword evidence="1" id="KW-0812">Transmembrane</keyword>
<gene>
    <name evidence="2" type="ORF">SDC9_91315</name>
</gene>
<evidence type="ECO:0008006" key="3">
    <source>
        <dbReference type="Google" id="ProtNLM"/>
    </source>
</evidence>
<comment type="caution">
    <text evidence="2">The sequence shown here is derived from an EMBL/GenBank/DDBJ whole genome shotgun (WGS) entry which is preliminary data.</text>
</comment>
<keyword evidence="1" id="KW-0472">Membrane</keyword>
<name>A0A644ZV96_9ZZZZ</name>
<reference evidence="2" key="1">
    <citation type="submission" date="2019-08" db="EMBL/GenBank/DDBJ databases">
        <authorList>
            <person name="Kucharzyk K."/>
            <person name="Murdoch R.W."/>
            <person name="Higgins S."/>
            <person name="Loffler F."/>
        </authorList>
    </citation>
    <scope>NUCLEOTIDE SEQUENCE</scope>
</reference>
<accession>A0A644ZV96</accession>
<sequence length="207" mass="24028">MRKLLPPIGGQYSRDFRHEGRRVADAKQRRQGEKHRIGLSIGGVCSTSTALIDGGRKSISEHMTNGGLRVNGFKDFLNNFMRGRNGTDELYKFLFWFYMILFVLNLVLRIDYLDFLQYAIIAALFFRMLSKDIPRRRAENAAYIELRNKVMGRFRVGKSGYAKKEEYIYRRCPRCGTMLRLPKRSGRHPVKCPKCGESFEVNGDEKD</sequence>
<keyword evidence="1" id="KW-1133">Transmembrane helix</keyword>
<dbReference type="AlphaFoldDB" id="A0A644ZV96"/>
<feature type="transmembrane region" description="Helical" evidence="1">
    <location>
        <begin position="90"/>
        <end position="109"/>
    </location>
</feature>
<evidence type="ECO:0000313" key="2">
    <source>
        <dbReference type="EMBL" id="MPM44636.1"/>
    </source>
</evidence>
<organism evidence="2">
    <name type="scientific">bioreactor metagenome</name>
    <dbReference type="NCBI Taxonomy" id="1076179"/>
    <lineage>
        <taxon>unclassified sequences</taxon>
        <taxon>metagenomes</taxon>
        <taxon>ecological metagenomes</taxon>
    </lineage>
</organism>
<proteinExistence type="predicted"/>
<dbReference type="EMBL" id="VSSQ01010554">
    <property type="protein sequence ID" value="MPM44636.1"/>
    <property type="molecule type" value="Genomic_DNA"/>
</dbReference>
<evidence type="ECO:0000256" key="1">
    <source>
        <dbReference type="SAM" id="Phobius"/>
    </source>
</evidence>
<feature type="transmembrane region" description="Helical" evidence="1">
    <location>
        <begin position="115"/>
        <end position="130"/>
    </location>
</feature>
<protein>
    <recommendedName>
        <fullName evidence="3">Zn-finger containing protein</fullName>
    </recommendedName>
</protein>
<dbReference type="CDD" id="cd20335">
    <property type="entry name" value="BRcat_RBR"/>
    <property type="match status" value="1"/>
</dbReference>